<evidence type="ECO:0000256" key="1">
    <source>
        <dbReference type="ARBA" id="ARBA00022884"/>
    </source>
</evidence>
<feature type="compositionally biased region" description="Basic and acidic residues" evidence="3">
    <location>
        <begin position="91"/>
        <end position="107"/>
    </location>
</feature>
<feature type="region of interest" description="Disordered" evidence="3">
    <location>
        <begin position="503"/>
        <end position="534"/>
    </location>
</feature>
<protein>
    <submittedName>
        <fullName evidence="5">5299_t:CDS:1</fullName>
    </submittedName>
</protein>
<proteinExistence type="predicted"/>
<evidence type="ECO:0000256" key="2">
    <source>
        <dbReference type="PROSITE-ProRule" id="PRU00332"/>
    </source>
</evidence>
<sequence>MVRPTNTQPEAKTNGEDLVKPSNATTKLSLSDQPSLKSDNVSPTKHSINVVAVENNHSNNDGSNVIVNGKNSDIPTITTTATVTENSVDSLKNEDVVSNDTNKDEKNTSINNDNEQQVSSPSSSAETKESQPLKKIPIPAPIPSVNFWEVRREAMQNARKVPVTTISSITSDFHPSNVVASNNKSNNIEKQCKEPLIDNNVNQESLDDSKKFLKKPITKTITTITKHKLPSIIPPLEDQSSWPAPGEEKWLPYTPITITHSTPLPNHGQRHRRRSEDAVSHTSTRELSSSQQNGNSNPRRRANLSHNGREQYGRRYSHSDNGQYVHHTNNVPFRGGRRGLGSRGRSYHGTRVLPQSATFSYPTGWPHQFGNFYAVKMPSYVYDVELLKYHILQQVEYYFSVENLCKDIYLRSNMDAYGFVDISLLANFNRVKLLTLDEKLVREALLNSYVIEVSNDKARKRDGWEMWLLPNQPQQNISEQTLAESTYSDESLALEEYNREYENINSDSEATNHVKRESQGLKQEQGEEHDKQEVEIESTAETFPTMTTINELAWIDVKLLHLIILFTIRNSSSATPSLVHPAMASGSTRSAPFVMLSDAKGTGKVSITLRKTRNSLACLSQKLIIAVQALFLPGTSQISSHLPS</sequence>
<dbReference type="EMBL" id="CAJVPL010000006">
    <property type="protein sequence ID" value="CAG8433466.1"/>
    <property type="molecule type" value="Genomic_DNA"/>
</dbReference>
<comment type="caution">
    <text evidence="5">The sequence shown here is derived from an EMBL/GenBank/DDBJ whole genome shotgun (WGS) entry which is preliminary data.</text>
</comment>
<evidence type="ECO:0000256" key="3">
    <source>
        <dbReference type="SAM" id="MobiDB-lite"/>
    </source>
</evidence>
<feature type="region of interest" description="Disordered" evidence="3">
    <location>
        <begin position="1"/>
        <end position="139"/>
    </location>
</feature>
<dbReference type="GO" id="GO:0010494">
    <property type="term" value="C:cytoplasmic stress granule"/>
    <property type="evidence" value="ECO:0007669"/>
    <property type="project" value="TreeGrafter"/>
</dbReference>
<dbReference type="InterPro" id="IPR006630">
    <property type="entry name" value="La_HTH"/>
</dbReference>
<feature type="compositionally biased region" description="Polar residues" evidence="3">
    <location>
        <begin position="319"/>
        <end position="331"/>
    </location>
</feature>
<feature type="compositionally biased region" description="Polar residues" evidence="3">
    <location>
        <begin position="1"/>
        <end position="11"/>
    </location>
</feature>
<dbReference type="SUPFAM" id="SSF46785">
    <property type="entry name" value="Winged helix' DNA-binding domain"/>
    <property type="match status" value="1"/>
</dbReference>
<dbReference type="SMART" id="SM00715">
    <property type="entry name" value="LA"/>
    <property type="match status" value="1"/>
</dbReference>
<keyword evidence="6" id="KW-1185">Reference proteome</keyword>
<dbReference type="PANTHER" id="PTHR22792:SF132">
    <property type="entry name" value="LA-RELATED PROTEIN 1"/>
    <property type="match status" value="1"/>
</dbReference>
<dbReference type="Gene3D" id="1.10.10.10">
    <property type="entry name" value="Winged helix-like DNA-binding domain superfamily/Winged helix DNA-binding domain"/>
    <property type="match status" value="1"/>
</dbReference>
<evidence type="ECO:0000259" key="4">
    <source>
        <dbReference type="PROSITE" id="PS50961"/>
    </source>
</evidence>
<reference evidence="5" key="1">
    <citation type="submission" date="2021-06" db="EMBL/GenBank/DDBJ databases">
        <authorList>
            <person name="Kallberg Y."/>
            <person name="Tangrot J."/>
            <person name="Rosling A."/>
        </authorList>
    </citation>
    <scope>NUCLEOTIDE SEQUENCE</scope>
    <source>
        <strain evidence="5">MT106</strain>
    </source>
</reference>
<dbReference type="OrthoDB" id="340227at2759"/>
<feature type="compositionally biased region" description="Polar residues" evidence="3">
    <location>
        <begin position="108"/>
        <end position="118"/>
    </location>
</feature>
<dbReference type="AlphaFoldDB" id="A0A9N8UVR9"/>
<dbReference type="InterPro" id="IPR036388">
    <property type="entry name" value="WH-like_DNA-bd_sf"/>
</dbReference>
<evidence type="ECO:0000313" key="5">
    <source>
        <dbReference type="EMBL" id="CAG8433466.1"/>
    </source>
</evidence>
<feature type="compositionally biased region" description="Polar residues" evidence="3">
    <location>
        <begin position="280"/>
        <end position="297"/>
    </location>
</feature>
<feature type="compositionally biased region" description="Basic and acidic residues" evidence="3">
    <location>
        <begin position="510"/>
        <end position="534"/>
    </location>
</feature>
<accession>A0A9N8UVR9</accession>
<dbReference type="InterPro" id="IPR045180">
    <property type="entry name" value="La_dom_prot"/>
</dbReference>
<keyword evidence="1 2" id="KW-0694">RNA-binding</keyword>
<evidence type="ECO:0000313" key="6">
    <source>
        <dbReference type="Proteomes" id="UP000789831"/>
    </source>
</evidence>
<dbReference type="GO" id="GO:0003723">
    <property type="term" value="F:RNA binding"/>
    <property type="evidence" value="ECO:0007669"/>
    <property type="project" value="UniProtKB-UniRule"/>
</dbReference>
<dbReference type="GO" id="GO:0005829">
    <property type="term" value="C:cytosol"/>
    <property type="evidence" value="ECO:0007669"/>
    <property type="project" value="TreeGrafter"/>
</dbReference>
<dbReference type="PANTHER" id="PTHR22792">
    <property type="entry name" value="LUPUS LA PROTEIN-RELATED"/>
    <property type="match status" value="1"/>
</dbReference>
<feature type="domain" description="HTH La-type RNA-binding" evidence="4">
    <location>
        <begin position="381"/>
        <end position="470"/>
    </location>
</feature>
<dbReference type="GO" id="GO:0045727">
    <property type="term" value="P:positive regulation of translation"/>
    <property type="evidence" value="ECO:0007669"/>
    <property type="project" value="TreeGrafter"/>
</dbReference>
<dbReference type="PROSITE" id="PS50961">
    <property type="entry name" value="HTH_LA"/>
    <property type="match status" value="1"/>
</dbReference>
<feature type="compositionally biased region" description="Polar residues" evidence="3">
    <location>
        <begin position="22"/>
        <end position="47"/>
    </location>
</feature>
<name>A0A9N8UVR9_9GLOM</name>
<feature type="compositionally biased region" description="Polar residues" evidence="3">
    <location>
        <begin position="55"/>
        <end position="75"/>
    </location>
</feature>
<gene>
    <name evidence="5" type="ORF">AGERDE_LOCUS141</name>
</gene>
<dbReference type="Pfam" id="PF05383">
    <property type="entry name" value="La"/>
    <property type="match status" value="1"/>
</dbReference>
<dbReference type="Proteomes" id="UP000789831">
    <property type="component" value="Unassembled WGS sequence"/>
</dbReference>
<feature type="region of interest" description="Disordered" evidence="3">
    <location>
        <begin position="257"/>
        <end position="346"/>
    </location>
</feature>
<organism evidence="5 6">
    <name type="scientific">Ambispora gerdemannii</name>
    <dbReference type="NCBI Taxonomy" id="144530"/>
    <lineage>
        <taxon>Eukaryota</taxon>
        <taxon>Fungi</taxon>
        <taxon>Fungi incertae sedis</taxon>
        <taxon>Mucoromycota</taxon>
        <taxon>Glomeromycotina</taxon>
        <taxon>Glomeromycetes</taxon>
        <taxon>Archaeosporales</taxon>
        <taxon>Ambisporaceae</taxon>
        <taxon>Ambispora</taxon>
    </lineage>
</organism>
<dbReference type="InterPro" id="IPR036390">
    <property type="entry name" value="WH_DNA-bd_sf"/>
</dbReference>
<dbReference type="CDD" id="cd07323">
    <property type="entry name" value="LAM"/>
    <property type="match status" value="1"/>
</dbReference>